<name>A0ACC3DV18_9PEZI</name>
<proteinExistence type="predicted"/>
<reference evidence="1" key="1">
    <citation type="submission" date="2024-09" db="EMBL/GenBank/DDBJ databases">
        <title>Black Yeasts Isolated from many extreme environments.</title>
        <authorList>
            <person name="Coleine C."/>
            <person name="Stajich J.E."/>
            <person name="Selbmann L."/>
        </authorList>
    </citation>
    <scope>NUCLEOTIDE SEQUENCE</scope>
    <source>
        <strain evidence="1">CCFEE 5737</strain>
    </source>
</reference>
<evidence type="ECO:0000313" key="1">
    <source>
        <dbReference type="EMBL" id="KAK3080607.1"/>
    </source>
</evidence>
<organism evidence="1 2">
    <name type="scientific">Coniosporium uncinatum</name>
    <dbReference type="NCBI Taxonomy" id="93489"/>
    <lineage>
        <taxon>Eukaryota</taxon>
        <taxon>Fungi</taxon>
        <taxon>Dikarya</taxon>
        <taxon>Ascomycota</taxon>
        <taxon>Pezizomycotina</taxon>
        <taxon>Dothideomycetes</taxon>
        <taxon>Dothideomycetes incertae sedis</taxon>
        <taxon>Coniosporium</taxon>
    </lineage>
</organism>
<protein>
    <submittedName>
        <fullName evidence="1">Uncharacterized protein</fullName>
    </submittedName>
</protein>
<dbReference type="EMBL" id="JAWDJW010000483">
    <property type="protein sequence ID" value="KAK3080607.1"/>
    <property type="molecule type" value="Genomic_DNA"/>
</dbReference>
<evidence type="ECO:0000313" key="2">
    <source>
        <dbReference type="Proteomes" id="UP001186974"/>
    </source>
</evidence>
<keyword evidence="2" id="KW-1185">Reference proteome</keyword>
<comment type="caution">
    <text evidence="1">The sequence shown here is derived from an EMBL/GenBank/DDBJ whole genome shotgun (WGS) entry which is preliminary data.</text>
</comment>
<dbReference type="Proteomes" id="UP001186974">
    <property type="component" value="Unassembled WGS sequence"/>
</dbReference>
<sequence length="408" mass="47035">MDYTTQHRSRFGNCETYFVEVEEEGIYARRAEERERARAIARMRQKSFAEEISRLTSEEYQEDVLDHMEHMEAETMPDVSSIDIQTEIQWFMRPYLLDFLIEAHAAFQLLPETLFLAVNLLDRYCSRRVVYKRHYQLVGCAALLIAAKYGDRKERVPTIRELKSMCCSLYDDEMFTQMEWHVLQTLNWIIGHPTIDSFLQIALSEVPYDPEVEHMTWYICEIALFHKEFVSVRPSVMARSALALARCILNRPQASREDWTGAYDSVVIFNLSNQLYQPSQVLSRKYASMHLSSVSTTVDGFMQHQQELARQCASPTPQVEVQPASAMYLTPQTPQKNQYNSVLQHGCMTPPITPDNVQPGQLGYGKINGYPQPCPPTPTPLSAVQHQQQVPYGMHAQMHQIPSPNWST</sequence>
<gene>
    <name evidence="1" type="ORF">LTS18_014842</name>
</gene>
<accession>A0ACC3DV18</accession>